<dbReference type="Pfam" id="PF00271">
    <property type="entry name" value="Helicase_C"/>
    <property type="match status" value="1"/>
</dbReference>
<sequence length="94" mass="10511">MWLGEMPVQVHHGSLSKESRESAERDFKEGKVSALICTSSLELGIDIGMADLVIQFNSPRQVNKMAQRIGRSGHWIKKVSKGVVICNDMIELEE</sequence>
<feature type="region of interest" description="Disordered" evidence="1">
    <location>
        <begin position="1"/>
        <end position="23"/>
    </location>
</feature>
<keyword evidence="3" id="KW-0378">Hydrolase</keyword>
<comment type="caution">
    <text evidence="3">The sequence shown here is derived from an EMBL/GenBank/DDBJ whole genome shotgun (WGS) entry which is preliminary data.</text>
</comment>
<feature type="domain" description="Helicase C-terminal" evidence="2">
    <location>
        <begin position="1"/>
        <end position="94"/>
    </location>
</feature>
<dbReference type="GO" id="GO:0016887">
    <property type="term" value="F:ATP hydrolysis activity"/>
    <property type="evidence" value="ECO:0007669"/>
    <property type="project" value="TreeGrafter"/>
</dbReference>
<dbReference type="EMBL" id="AUZY01010513">
    <property type="protein sequence ID" value="EQD38415.1"/>
    <property type="molecule type" value="Genomic_DNA"/>
</dbReference>
<dbReference type="InterPro" id="IPR027417">
    <property type="entry name" value="P-loop_NTPase"/>
</dbReference>
<protein>
    <submittedName>
        <fullName evidence="3">Protein containing DNA/RNA helicase</fullName>
    </submittedName>
</protein>
<accession>T1A994</accession>
<feature type="non-terminal residue" evidence="3">
    <location>
        <position position="94"/>
    </location>
</feature>
<keyword evidence="3" id="KW-0547">Nucleotide-binding</keyword>
<dbReference type="GO" id="GO:0003677">
    <property type="term" value="F:DNA binding"/>
    <property type="evidence" value="ECO:0007669"/>
    <property type="project" value="TreeGrafter"/>
</dbReference>
<dbReference type="Gene3D" id="3.40.50.300">
    <property type="entry name" value="P-loop containing nucleotide triphosphate hydrolases"/>
    <property type="match status" value="1"/>
</dbReference>
<reference evidence="3" key="2">
    <citation type="journal article" date="2014" name="ISME J.">
        <title>Microbial stratification in low pH oxic and suboxic macroscopic growths along an acid mine drainage.</title>
        <authorList>
            <person name="Mendez-Garcia C."/>
            <person name="Mesa V."/>
            <person name="Sprenger R.R."/>
            <person name="Richter M."/>
            <person name="Diez M.S."/>
            <person name="Solano J."/>
            <person name="Bargiela R."/>
            <person name="Golyshina O.V."/>
            <person name="Manteca A."/>
            <person name="Ramos J.L."/>
            <person name="Gallego J.R."/>
            <person name="Llorente I."/>
            <person name="Martins Dos Santos V.A."/>
            <person name="Jensen O.N."/>
            <person name="Pelaez A.I."/>
            <person name="Sanchez J."/>
            <person name="Ferrer M."/>
        </authorList>
    </citation>
    <scope>NUCLEOTIDE SEQUENCE</scope>
</reference>
<evidence type="ECO:0000256" key="1">
    <source>
        <dbReference type="SAM" id="MobiDB-lite"/>
    </source>
</evidence>
<keyword evidence="3" id="KW-0347">Helicase</keyword>
<dbReference type="SUPFAM" id="SSF52540">
    <property type="entry name" value="P-loop containing nucleoside triphosphate hydrolases"/>
    <property type="match status" value="1"/>
</dbReference>
<dbReference type="PROSITE" id="PS51194">
    <property type="entry name" value="HELICASE_CTER"/>
    <property type="match status" value="1"/>
</dbReference>
<dbReference type="GO" id="GO:0004386">
    <property type="term" value="F:helicase activity"/>
    <property type="evidence" value="ECO:0007669"/>
    <property type="project" value="UniProtKB-KW"/>
</dbReference>
<organism evidence="3">
    <name type="scientific">mine drainage metagenome</name>
    <dbReference type="NCBI Taxonomy" id="410659"/>
    <lineage>
        <taxon>unclassified sequences</taxon>
        <taxon>metagenomes</taxon>
        <taxon>ecological metagenomes</taxon>
    </lineage>
</organism>
<gene>
    <name evidence="3" type="ORF">B1B_15808</name>
</gene>
<dbReference type="PANTHER" id="PTHR47962:SF5">
    <property type="entry name" value="ATP-DEPENDENT HELICASE LHR-RELATED"/>
    <property type="match status" value="1"/>
</dbReference>
<dbReference type="InterPro" id="IPR052511">
    <property type="entry name" value="ATP-dep_Helicase"/>
</dbReference>
<keyword evidence="3" id="KW-0067">ATP-binding</keyword>
<proteinExistence type="predicted"/>
<dbReference type="AlphaFoldDB" id="T1A994"/>
<name>T1A994_9ZZZZ</name>
<dbReference type="InterPro" id="IPR001650">
    <property type="entry name" value="Helicase_C-like"/>
</dbReference>
<evidence type="ECO:0000259" key="2">
    <source>
        <dbReference type="PROSITE" id="PS51194"/>
    </source>
</evidence>
<evidence type="ECO:0000313" key="3">
    <source>
        <dbReference type="EMBL" id="EQD38415.1"/>
    </source>
</evidence>
<dbReference type="SMART" id="SM00490">
    <property type="entry name" value="HELICc"/>
    <property type="match status" value="1"/>
</dbReference>
<reference evidence="3" key="1">
    <citation type="submission" date="2013-08" db="EMBL/GenBank/DDBJ databases">
        <authorList>
            <person name="Mendez C."/>
            <person name="Richter M."/>
            <person name="Ferrer M."/>
            <person name="Sanchez J."/>
        </authorList>
    </citation>
    <scope>NUCLEOTIDE SEQUENCE</scope>
</reference>
<dbReference type="PANTHER" id="PTHR47962">
    <property type="entry name" value="ATP-DEPENDENT HELICASE LHR-RELATED-RELATED"/>
    <property type="match status" value="1"/>
</dbReference>